<evidence type="ECO:0000313" key="4">
    <source>
        <dbReference type="Proteomes" id="UP001152799"/>
    </source>
</evidence>
<keyword evidence="4" id="KW-1185">Reference proteome</keyword>
<sequence length="325" mass="37370">MMDQITKKRLLFTDHDDLSLLREVLGQNPIDNPAAWNIIQENMLSLTKKHFLVRTLKEHLELLVKLWLKEFKNLKNLSGIEVIQTEKEVLCQNVHELMCGKENQKHQKRNILVSKNKGVKARGRCASTSVDLSQEVGIPDIRPDSYGSVVEASQHLEKKEEIPNEQDYSFFCQSENVEGIENENTQENGPTPLPTMEPPVLKTHSITPKPSRVLAPIRSRKRKANTQRQGLAYLEAYDANQGATKKKEMELEEKRLVLEERKLAIEERKIALLEKQMSTADNHTRMLIELADKKLTAEIDQRQQLADVIQKQDDVIKYFLNKNCG</sequence>
<dbReference type="PANTHER" id="PTHR37558">
    <property type="entry name" value="HTH CENPB-TYPE DOMAIN-CONTAINING PROTEIN"/>
    <property type="match status" value="1"/>
</dbReference>
<proteinExistence type="predicted"/>
<dbReference type="Proteomes" id="UP001152799">
    <property type="component" value="Chromosome 5"/>
</dbReference>
<evidence type="ECO:0000313" key="3">
    <source>
        <dbReference type="EMBL" id="CAG9769680.1"/>
    </source>
</evidence>
<feature type="region of interest" description="Disordered" evidence="2">
    <location>
        <begin position="182"/>
        <end position="207"/>
    </location>
</feature>
<organism evidence="3 4">
    <name type="scientific">Ceutorhynchus assimilis</name>
    <name type="common">cabbage seed weevil</name>
    <dbReference type="NCBI Taxonomy" id="467358"/>
    <lineage>
        <taxon>Eukaryota</taxon>
        <taxon>Metazoa</taxon>
        <taxon>Ecdysozoa</taxon>
        <taxon>Arthropoda</taxon>
        <taxon>Hexapoda</taxon>
        <taxon>Insecta</taxon>
        <taxon>Pterygota</taxon>
        <taxon>Neoptera</taxon>
        <taxon>Endopterygota</taxon>
        <taxon>Coleoptera</taxon>
        <taxon>Polyphaga</taxon>
        <taxon>Cucujiformia</taxon>
        <taxon>Curculionidae</taxon>
        <taxon>Ceutorhynchinae</taxon>
        <taxon>Ceutorhynchus</taxon>
    </lineage>
</organism>
<gene>
    <name evidence="3" type="ORF">CEUTPL_LOCUS10182</name>
</gene>
<name>A0A9N9MXX1_9CUCU</name>
<dbReference type="PANTHER" id="PTHR37558:SF1">
    <property type="entry name" value="HTH CENPB-TYPE DOMAIN-CONTAINING PROTEIN"/>
    <property type="match status" value="1"/>
</dbReference>
<evidence type="ECO:0000256" key="1">
    <source>
        <dbReference type="SAM" id="Coils"/>
    </source>
</evidence>
<evidence type="ECO:0000256" key="2">
    <source>
        <dbReference type="SAM" id="MobiDB-lite"/>
    </source>
</evidence>
<dbReference type="EMBL" id="OU892281">
    <property type="protein sequence ID" value="CAG9769680.1"/>
    <property type="molecule type" value="Genomic_DNA"/>
</dbReference>
<dbReference type="OrthoDB" id="72637at2759"/>
<feature type="coiled-coil region" evidence="1">
    <location>
        <begin position="248"/>
        <end position="283"/>
    </location>
</feature>
<protein>
    <submittedName>
        <fullName evidence="3">Uncharacterized protein</fullName>
    </submittedName>
</protein>
<reference evidence="3" key="1">
    <citation type="submission" date="2022-01" db="EMBL/GenBank/DDBJ databases">
        <authorList>
            <person name="King R."/>
        </authorList>
    </citation>
    <scope>NUCLEOTIDE SEQUENCE</scope>
</reference>
<dbReference type="AlphaFoldDB" id="A0A9N9MXX1"/>
<accession>A0A9N9MXX1</accession>
<keyword evidence="1" id="KW-0175">Coiled coil</keyword>